<proteinExistence type="predicted"/>
<evidence type="ECO:0000313" key="4">
    <source>
        <dbReference type="EMBL" id="CAB4867481.1"/>
    </source>
</evidence>
<feature type="domain" description="FAD dependent oxidoreductase" evidence="1">
    <location>
        <begin position="25"/>
        <end position="364"/>
    </location>
</feature>
<dbReference type="InterPro" id="IPR036188">
    <property type="entry name" value="FAD/NAD-bd_sf"/>
</dbReference>
<dbReference type="EMBL" id="CAEZUJ010000013">
    <property type="protein sequence ID" value="CAB4596306.1"/>
    <property type="molecule type" value="Genomic_DNA"/>
</dbReference>
<dbReference type="EMBL" id="CAFBLI010000048">
    <property type="protein sequence ID" value="CAB4867481.1"/>
    <property type="molecule type" value="Genomic_DNA"/>
</dbReference>
<reference evidence="3" key="1">
    <citation type="submission" date="2020-05" db="EMBL/GenBank/DDBJ databases">
        <authorList>
            <person name="Chiriac C."/>
            <person name="Salcher M."/>
            <person name="Ghai R."/>
            <person name="Kavagutti S V."/>
        </authorList>
    </citation>
    <scope>NUCLEOTIDE SEQUENCE</scope>
</reference>
<dbReference type="PANTHER" id="PTHR13847:SF285">
    <property type="entry name" value="FAD DEPENDENT OXIDOREDUCTASE DOMAIN-CONTAINING PROTEIN"/>
    <property type="match status" value="1"/>
</dbReference>
<dbReference type="Gene3D" id="3.30.9.10">
    <property type="entry name" value="D-Amino Acid Oxidase, subunit A, domain 2"/>
    <property type="match status" value="1"/>
</dbReference>
<dbReference type="AlphaFoldDB" id="A0A6J6NPJ8"/>
<organism evidence="3">
    <name type="scientific">freshwater metagenome</name>
    <dbReference type="NCBI Taxonomy" id="449393"/>
    <lineage>
        <taxon>unclassified sequences</taxon>
        <taxon>metagenomes</taxon>
        <taxon>ecological metagenomes</taxon>
    </lineage>
</organism>
<dbReference type="GO" id="GO:0005737">
    <property type="term" value="C:cytoplasm"/>
    <property type="evidence" value="ECO:0007669"/>
    <property type="project" value="TreeGrafter"/>
</dbReference>
<name>A0A6J6NPJ8_9ZZZZ</name>
<protein>
    <submittedName>
        <fullName evidence="3">Unannotated protein</fullName>
    </submittedName>
</protein>
<dbReference type="Pfam" id="PF01266">
    <property type="entry name" value="DAO"/>
    <property type="match status" value="1"/>
</dbReference>
<sequence>MNLWDATLNSKPVERASLRATEEVDVAIIGAGFTGLWSAFHLLSNKPDLKIAIIEKERVGFGASGRNGGWVSALYPSEMGADLVTPHLVQSIAEIGVFASKYAPDANFQKGGSLTIARNRGQLKRLKNNIGSATFLNQSETLSKFQLNGALGSLFTPDCATIHPGRFVRALADHVEQLGARIYEKSPALRNTDHKVSTPSGALIATTVISATEAFAKGSRERIPLYSLMVATEPIAEKLWDQIGLSNGESFAEASHLVTYGQRTGDNRLAVGGRGAPYLFGSLMRSAAENNSRIHDQIIAMVRTWFPPLANTHFTHRWGGAVSVTRDWQPFANFNQVTGEAKAGGYVGDGVTLSYLAAKTLADLILEKDSELTKLPFVNHTPPLWEPEPLRWLGVNSVVKLTDFADREEAATNQPSLLAKALSRVTGN</sequence>
<evidence type="ECO:0000313" key="3">
    <source>
        <dbReference type="EMBL" id="CAB4688620.1"/>
    </source>
</evidence>
<gene>
    <name evidence="2" type="ORF">UFOPK1811_00490</name>
    <name evidence="3" type="ORF">UFOPK2360_01002</name>
    <name evidence="4" type="ORF">UFOPK3306_00750</name>
</gene>
<evidence type="ECO:0000313" key="2">
    <source>
        <dbReference type="EMBL" id="CAB4596306.1"/>
    </source>
</evidence>
<dbReference type="PANTHER" id="PTHR13847">
    <property type="entry name" value="SARCOSINE DEHYDROGENASE-RELATED"/>
    <property type="match status" value="1"/>
</dbReference>
<dbReference type="InterPro" id="IPR006076">
    <property type="entry name" value="FAD-dep_OxRdtase"/>
</dbReference>
<dbReference type="SUPFAM" id="SSF51905">
    <property type="entry name" value="FAD/NAD(P)-binding domain"/>
    <property type="match status" value="1"/>
</dbReference>
<evidence type="ECO:0000259" key="1">
    <source>
        <dbReference type="Pfam" id="PF01266"/>
    </source>
</evidence>
<accession>A0A6J6NPJ8</accession>
<dbReference type="EMBL" id="CAEZXH010000064">
    <property type="protein sequence ID" value="CAB4688620.1"/>
    <property type="molecule type" value="Genomic_DNA"/>
</dbReference>
<dbReference type="Gene3D" id="3.50.50.60">
    <property type="entry name" value="FAD/NAD(P)-binding domain"/>
    <property type="match status" value="1"/>
</dbReference>